<dbReference type="AlphaFoldDB" id="A0ABD2X0C2"/>
<feature type="compositionally biased region" description="Acidic residues" evidence="1">
    <location>
        <begin position="107"/>
        <end position="116"/>
    </location>
</feature>
<accession>A0ABD2X0C2</accession>
<feature type="region of interest" description="Disordered" evidence="1">
    <location>
        <begin position="984"/>
        <end position="1036"/>
    </location>
</feature>
<evidence type="ECO:0000313" key="3">
    <source>
        <dbReference type="Proteomes" id="UP001627154"/>
    </source>
</evidence>
<feature type="compositionally biased region" description="Low complexity" evidence="1">
    <location>
        <begin position="1010"/>
        <end position="1020"/>
    </location>
</feature>
<feature type="compositionally biased region" description="Basic and acidic residues" evidence="1">
    <location>
        <begin position="117"/>
        <end position="154"/>
    </location>
</feature>
<feature type="compositionally biased region" description="Basic and acidic residues" evidence="1">
    <location>
        <begin position="337"/>
        <end position="355"/>
    </location>
</feature>
<proteinExistence type="predicted"/>
<feature type="compositionally biased region" description="Basic and acidic residues" evidence="1">
    <location>
        <begin position="180"/>
        <end position="226"/>
    </location>
</feature>
<feature type="compositionally biased region" description="Basic residues" evidence="1">
    <location>
        <begin position="276"/>
        <end position="299"/>
    </location>
</feature>
<feature type="compositionally biased region" description="Basic residues" evidence="1">
    <location>
        <begin position="314"/>
        <end position="336"/>
    </location>
</feature>
<feature type="compositionally biased region" description="Low complexity" evidence="1">
    <location>
        <begin position="987"/>
        <end position="1003"/>
    </location>
</feature>
<feature type="compositionally biased region" description="Basic residues" evidence="1">
    <location>
        <begin position="155"/>
        <end position="174"/>
    </location>
</feature>
<feature type="region of interest" description="Disordered" evidence="1">
    <location>
        <begin position="941"/>
        <end position="970"/>
    </location>
</feature>
<gene>
    <name evidence="2" type="ORF">TKK_007873</name>
</gene>
<dbReference type="Proteomes" id="UP001627154">
    <property type="component" value="Unassembled WGS sequence"/>
</dbReference>
<organism evidence="2 3">
    <name type="scientific">Trichogramma kaykai</name>
    <dbReference type="NCBI Taxonomy" id="54128"/>
    <lineage>
        <taxon>Eukaryota</taxon>
        <taxon>Metazoa</taxon>
        <taxon>Ecdysozoa</taxon>
        <taxon>Arthropoda</taxon>
        <taxon>Hexapoda</taxon>
        <taxon>Insecta</taxon>
        <taxon>Pterygota</taxon>
        <taxon>Neoptera</taxon>
        <taxon>Endopterygota</taxon>
        <taxon>Hymenoptera</taxon>
        <taxon>Apocrita</taxon>
        <taxon>Proctotrupomorpha</taxon>
        <taxon>Chalcidoidea</taxon>
        <taxon>Trichogrammatidae</taxon>
        <taxon>Trichogramma</taxon>
    </lineage>
</organism>
<comment type="caution">
    <text evidence="2">The sequence shown here is derived from an EMBL/GenBank/DDBJ whole genome shotgun (WGS) entry which is preliminary data.</text>
</comment>
<evidence type="ECO:0000256" key="1">
    <source>
        <dbReference type="SAM" id="MobiDB-lite"/>
    </source>
</evidence>
<keyword evidence="3" id="KW-1185">Reference proteome</keyword>
<evidence type="ECO:0000313" key="2">
    <source>
        <dbReference type="EMBL" id="KAL3398751.1"/>
    </source>
</evidence>
<protein>
    <submittedName>
        <fullName evidence="2">Uncharacterized protein</fullName>
    </submittedName>
</protein>
<dbReference type="EMBL" id="JBJJXI010000059">
    <property type="protein sequence ID" value="KAL3398751.1"/>
    <property type="molecule type" value="Genomic_DNA"/>
</dbReference>
<feature type="region of interest" description="Disordered" evidence="1">
    <location>
        <begin position="70"/>
        <end position="389"/>
    </location>
</feature>
<feature type="compositionally biased region" description="Polar residues" evidence="1">
    <location>
        <begin position="79"/>
        <end position="88"/>
    </location>
</feature>
<feature type="compositionally biased region" description="Basic and acidic residues" evidence="1">
    <location>
        <begin position="300"/>
        <end position="313"/>
    </location>
</feature>
<feature type="compositionally biased region" description="Basic and acidic residues" evidence="1">
    <location>
        <begin position="248"/>
        <end position="275"/>
    </location>
</feature>
<name>A0ABD2X0C2_9HYME</name>
<reference evidence="2 3" key="1">
    <citation type="journal article" date="2024" name="bioRxiv">
        <title>A reference genome for Trichogramma kaykai: A tiny desert-dwelling parasitoid wasp with competing sex-ratio distorters.</title>
        <authorList>
            <person name="Culotta J."/>
            <person name="Lindsey A.R."/>
        </authorList>
    </citation>
    <scope>NUCLEOTIDE SEQUENCE [LARGE SCALE GENOMIC DNA]</scope>
    <source>
        <strain evidence="2 3">KSX58</strain>
    </source>
</reference>
<feature type="compositionally biased region" description="Basic residues" evidence="1">
    <location>
        <begin position="369"/>
        <end position="386"/>
    </location>
</feature>
<sequence>MASKCVENFTEDVNLDSLDSKWTEEQVVEPMPIKQELKLSPDSKLAAANLKAEDTKRSMNMKVEKLEIKATKSEFKNEIGSTHTSSQDHANEEDCISGDPSLLDTLDVWDEEDKEETEPRRRSWDRTRGPRERRSRDRDAGRERERDKERDKDRTKRRSRSSGRRRSRSSRRSRSGGQKRFADGGEGIKKELRRDPDKSNKDIEQNKIKTKKDSESKILAEKEKAIKNLLDSDDVVPPGTEGEAIECMVEKEKEKTEHDKKEEDLRNRLRSDNRRRSPIHSRLGPRRPSPRRSPPRRRSPSHERRDNSAERRALSRRRLRERRVGGRSRSRERRRTRSIERRRSRSLERRRSRTPDHRRRSSRSPYSERRRRRSISRSPNRSRRRSPFINELARQFQADSMPMNPEPPMTHGHQQIGGPDQMPPSFMSIPPPGMMPGGPPPGMMVPPGMMAPQVPMMGGPPPYMGYDACPPGPSYGPGVAPDYGAPSVMYPGVPSVPIMRSMSPQPVPAAPSVVLPMNPIYPDDCTHQQMPANYYTPNDPHYCTRSESPEDRMRTPEPPIISDFKIIEKTSLSSLLEASVSTKDSSGLIPTWKGYRPEITRQCEKALRSLPTEDPRLNMKGRFFFDPEKKFPKKDTKKLSNSILIRKGRTEIHWEEEEKQLQSQLLSHERKRVITVQKICQTDDPGRESVAVQTTAETQDFSMQVMDHDFLPAPREELQRRPVADRLDWNMRETFDHAVKTTRDVDHEVRWSMNHARERMMQQANWNNRPFSPPKLQPIVSDHHHGAAGMHIDRMPVEQLGMGMDTHMDRRPIGDKLLGMERRGGDRLDMERGMIGQLEMERRPGDRMPVERMDRDLERRMLMDQSAMNQRFVDRNAMNMRDREIELRAREVEMRDVRSIGVFRDQERDRMDMMRERGMMQMRGEENYNNMFGSNGGVGFINRNNTQNTMNRDDLDTRESPSPVPEEDQDDLQIIEERGFNREPWKQLQQQIQQQQQQHQRQQPTMDSMGNAARGAAANRQTFRGGRVGAGFRPNY</sequence>